<evidence type="ECO:0008006" key="2">
    <source>
        <dbReference type="Google" id="ProtNLM"/>
    </source>
</evidence>
<protein>
    <recommendedName>
        <fullName evidence="2">Nitrogen fixation protein FixH</fullName>
    </recommendedName>
</protein>
<reference evidence="1" key="1">
    <citation type="journal article" date="2020" name="mSystems">
        <title>Genome- and Community-Level Interaction Insights into Carbon Utilization and Element Cycling Functions of Hydrothermarchaeota in Hydrothermal Sediment.</title>
        <authorList>
            <person name="Zhou Z."/>
            <person name="Liu Y."/>
            <person name="Xu W."/>
            <person name="Pan J."/>
            <person name="Luo Z.H."/>
            <person name="Li M."/>
        </authorList>
    </citation>
    <scope>NUCLEOTIDE SEQUENCE [LARGE SCALE GENOMIC DNA]</scope>
    <source>
        <strain evidence="1">HyVt-505</strain>
    </source>
</reference>
<dbReference type="Proteomes" id="UP000885832">
    <property type="component" value="Unassembled WGS sequence"/>
</dbReference>
<organism evidence="1">
    <name type="scientific">Candidatus Tenderia electrophaga</name>
    <dbReference type="NCBI Taxonomy" id="1748243"/>
    <lineage>
        <taxon>Bacteria</taxon>
        <taxon>Pseudomonadati</taxon>
        <taxon>Pseudomonadota</taxon>
        <taxon>Gammaproteobacteria</taxon>
        <taxon>Candidatus Tenderiales</taxon>
        <taxon>Candidatus Tenderiaceae</taxon>
        <taxon>Candidatus Tenderia</taxon>
    </lineage>
</organism>
<proteinExistence type="predicted"/>
<dbReference type="Pfam" id="PF05751">
    <property type="entry name" value="FixH"/>
    <property type="match status" value="1"/>
</dbReference>
<accession>A0A832N4M8</accession>
<gene>
    <name evidence="1" type="ORF">ENJ65_00490</name>
</gene>
<name>A0A832N4M8_9GAMM</name>
<dbReference type="InterPro" id="IPR008620">
    <property type="entry name" value="FixH"/>
</dbReference>
<comment type="caution">
    <text evidence="1">The sequence shown here is derived from an EMBL/GenBank/DDBJ whole genome shotgun (WGS) entry which is preliminary data.</text>
</comment>
<feature type="non-terminal residue" evidence="1">
    <location>
        <position position="1"/>
    </location>
</feature>
<dbReference type="AlphaFoldDB" id="A0A832N4M8"/>
<evidence type="ECO:0000313" key="1">
    <source>
        <dbReference type="EMBL" id="HHJ80090.1"/>
    </source>
</evidence>
<dbReference type="EMBL" id="DRNF01000032">
    <property type="protein sequence ID" value="HHJ80090.1"/>
    <property type="molecule type" value="Genomic_DNA"/>
</dbReference>
<sequence>PGLVVDDYYERGKTYLFDQAQQKQDVQRLGWDLILDLPKAPAINKSESYLVRALDSEGVAISGAEVEFAAFRPVEHGYDLVVAMHEVGAGYYAADVAFGRPGNWDLIITVKQGEDQLDIAKRVFVKK</sequence>